<dbReference type="EMBL" id="CM047583">
    <property type="protein sequence ID" value="KAI9913543.1"/>
    <property type="molecule type" value="Genomic_DNA"/>
</dbReference>
<comment type="caution">
    <text evidence="1">The sequence shown here is derived from an EMBL/GenBank/DDBJ whole genome shotgun (WGS) entry which is preliminary data.</text>
</comment>
<sequence length="93" mass="9883">MQARLTHAGTTVDDQATTAHDDTAFVDKVTAWVPAFLSMEPASSSDDSVLSLQVCSASVCLDLIVSAGGGPWSSFRLECKIASSPRINTRLLR</sequence>
<proteinExistence type="predicted"/>
<evidence type="ECO:0000313" key="2">
    <source>
        <dbReference type="Proteomes" id="UP001163321"/>
    </source>
</evidence>
<organism evidence="1 2">
    <name type="scientific">Peronosclerospora sorghi</name>
    <dbReference type="NCBI Taxonomy" id="230839"/>
    <lineage>
        <taxon>Eukaryota</taxon>
        <taxon>Sar</taxon>
        <taxon>Stramenopiles</taxon>
        <taxon>Oomycota</taxon>
        <taxon>Peronosporomycetes</taxon>
        <taxon>Peronosporales</taxon>
        <taxon>Peronosporaceae</taxon>
        <taxon>Peronosclerospora</taxon>
    </lineage>
</organism>
<reference evidence="1 2" key="1">
    <citation type="journal article" date="2022" name="bioRxiv">
        <title>The genome of the oomycete Peronosclerospora sorghi, a cosmopolitan pathogen of maize and sorghum, is inflated with dispersed pseudogenes.</title>
        <authorList>
            <person name="Fletcher K."/>
            <person name="Martin F."/>
            <person name="Isakeit T."/>
            <person name="Cavanaugh K."/>
            <person name="Magill C."/>
            <person name="Michelmore R."/>
        </authorList>
    </citation>
    <scope>NUCLEOTIDE SEQUENCE [LARGE SCALE GENOMIC DNA]</scope>
    <source>
        <strain evidence="1">P6</strain>
    </source>
</reference>
<name>A0ACC0W610_9STRA</name>
<protein>
    <submittedName>
        <fullName evidence="1">Uncharacterized protein</fullName>
    </submittedName>
</protein>
<keyword evidence="2" id="KW-1185">Reference proteome</keyword>
<accession>A0ACC0W610</accession>
<evidence type="ECO:0000313" key="1">
    <source>
        <dbReference type="EMBL" id="KAI9913543.1"/>
    </source>
</evidence>
<gene>
    <name evidence="1" type="ORF">PsorP6_006038</name>
</gene>
<dbReference type="Proteomes" id="UP001163321">
    <property type="component" value="Chromosome 4"/>
</dbReference>